<evidence type="ECO:0000313" key="1">
    <source>
        <dbReference type="EMBL" id="KAJ1103997.1"/>
    </source>
</evidence>
<sequence length="70" mass="7795">MCRWTPPKAGACDAAGKKKTETAAGRVALRATLIMCNEMSDVNSELLVKHYFYSKVSQCWSLREENVKGN</sequence>
<comment type="caution">
    <text evidence="1">The sequence shown here is derived from an EMBL/GenBank/DDBJ whole genome shotgun (WGS) entry which is preliminary data.</text>
</comment>
<protein>
    <submittedName>
        <fullName evidence="1">Uncharacterized protein</fullName>
    </submittedName>
</protein>
<evidence type="ECO:0000313" key="2">
    <source>
        <dbReference type="Proteomes" id="UP001066276"/>
    </source>
</evidence>
<organism evidence="1 2">
    <name type="scientific">Pleurodeles waltl</name>
    <name type="common">Iberian ribbed newt</name>
    <dbReference type="NCBI Taxonomy" id="8319"/>
    <lineage>
        <taxon>Eukaryota</taxon>
        <taxon>Metazoa</taxon>
        <taxon>Chordata</taxon>
        <taxon>Craniata</taxon>
        <taxon>Vertebrata</taxon>
        <taxon>Euteleostomi</taxon>
        <taxon>Amphibia</taxon>
        <taxon>Batrachia</taxon>
        <taxon>Caudata</taxon>
        <taxon>Salamandroidea</taxon>
        <taxon>Salamandridae</taxon>
        <taxon>Pleurodelinae</taxon>
        <taxon>Pleurodeles</taxon>
    </lineage>
</organism>
<gene>
    <name evidence="1" type="ORF">NDU88_001413</name>
</gene>
<keyword evidence="2" id="KW-1185">Reference proteome</keyword>
<dbReference type="Proteomes" id="UP001066276">
    <property type="component" value="Chromosome 9"/>
</dbReference>
<dbReference type="AlphaFoldDB" id="A0AAV7MNM9"/>
<name>A0AAV7MNM9_PLEWA</name>
<dbReference type="EMBL" id="JANPWB010000013">
    <property type="protein sequence ID" value="KAJ1103997.1"/>
    <property type="molecule type" value="Genomic_DNA"/>
</dbReference>
<accession>A0AAV7MNM9</accession>
<proteinExistence type="predicted"/>
<reference evidence="1" key="1">
    <citation type="journal article" date="2022" name="bioRxiv">
        <title>Sequencing and chromosome-scale assembly of the giantPleurodeles waltlgenome.</title>
        <authorList>
            <person name="Brown T."/>
            <person name="Elewa A."/>
            <person name="Iarovenko S."/>
            <person name="Subramanian E."/>
            <person name="Araus A.J."/>
            <person name="Petzold A."/>
            <person name="Susuki M."/>
            <person name="Suzuki K.-i.T."/>
            <person name="Hayashi T."/>
            <person name="Toyoda A."/>
            <person name="Oliveira C."/>
            <person name="Osipova E."/>
            <person name="Leigh N.D."/>
            <person name="Simon A."/>
            <person name="Yun M.H."/>
        </authorList>
    </citation>
    <scope>NUCLEOTIDE SEQUENCE</scope>
    <source>
        <strain evidence="1">20211129_DDA</strain>
        <tissue evidence="1">Liver</tissue>
    </source>
</reference>